<keyword evidence="1" id="KW-0812">Transmembrane</keyword>
<evidence type="ECO:0000256" key="1">
    <source>
        <dbReference type="SAM" id="Phobius"/>
    </source>
</evidence>
<feature type="transmembrane region" description="Helical" evidence="1">
    <location>
        <begin position="6"/>
        <end position="24"/>
    </location>
</feature>
<accession>A0ABT3QK87</accession>
<dbReference type="Proteomes" id="UP001301216">
    <property type="component" value="Unassembled WGS sequence"/>
</dbReference>
<gene>
    <name evidence="2" type="ORF">OPR82_04415</name>
</gene>
<dbReference type="EMBL" id="JAPHAV010000001">
    <property type="protein sequence ID" value="MCX2696022.1"/>
    <property type="molecule type" value="Genomic_DNA"/>
</dbReference>
<reference evidence="2 3" key="1">
    <citation type="submission" date="2022-11" db="EMBL/GenBank/DDBJ databases">
        <title>Brucella sp. YY2X, whole genome shotgun sequencing project.</title>
        <authorList>
            <person name="Yang Y."/>
        </authorList>
    </citation>
    <scope>NUCLEOTIDE SEQUENCE [LARGE SCALE GENOMIC DNA]</scope>
    <source>
        <strain evidence="2 3">YY2X</strain>
    </source>
</reference>
<proteinExistence type="predicted"/>
<evidence type="ECO:0000313" key="2">
    <source>
        <dbReference type="EMBL" id="MCX2696022.1"/>
    </source>
</evidence>
<protein>
    <submittedName>
        <fullName evidence="2">Uncharacterized protein</fullName>
    </submittedName>
</protein>
<comment type="caution">
    <text evidence="2">The sequence shown here is derived from an EMBL/GenBank/DDBJ whole genome shotgun (WGS) entry which is preliminary data.</text>
</comment>
<keyword evidence="1" id="KW-0472">Membrane</keyword>
<organism evidence="2 3">
    <name type="scientific">Ochrobactrum chromiisoli</name>
    <dbReference type="NCBI Taxonomy" id="2993941"/>
    <lineage>
        <taxon>Bacteria</taxon>
        <taxon>Pseudomonadati</taxon>
        <taxon>Pseudomonadota</taxon>
        <taxon>Alphaproteobacteria</taxon>
        <taxon>Hyphomicrobiales</taxon>
        <taxon>Brucellaceae</taxon>
        <taxon>Brucella/Ochrobactrum group</taxon>
        <taxon>Ochrobactrum</taxon>
    </lineage>
</organism>
<sequence length="54" mass="6265">MLLWRVTIVCLMIAGFAIIAGLFVDRKYDVYRDNPVISPMTVMHLKPAREETRL</sequence>
<dbReference type="RefSeq" id="WP_265983233.1">
    <property type="nucleotide sequence ID" value="NZ_JAPHAV010000001.1"/>
</dbReference>
<name>A0ABT3QK87_9HYPH</name>
<evidence type="ECO:0000313" key="3">
    <source>
        <dbReference type="Proteomes" id="UP001301216"/>
    </source>
</evidence>
<keyword evidence="3" id="KW-1185">Reference proteome</keyword>
<keyword evidence="1" id="KW-1133">Transmembrane helix</keyword>